<dbReference type="SUPFAM" id="SSF51338">
    <property type="entry name" value="Composite domain of metallo-dependent hydrolases"/>
    <property type="match status" value="1"/>
</dbReference>
<evidence type="ECO:0000259" key="1">
    <source>
        <dbReference type="Pfam" id="PF07969"/>
    </source>
</evidence>
<accession>A0ABW9XMH8</accession>
<dbReference type="InterPro" id="IPR013108">
    <property type="entry name" value="Amidohydro_3"/>
</dbReference>
<dbReference type="RefSeq" id="WP_161742616.1">
    <property type="nucleotide sequence ID" value="NZ_JAAAMV010000003.1"/>
</dbReference>
<evidence type="ECO:0000313" key="3">
    <source>
        <dbReference type="Proteomes" id="UP000665561"/>
    </source>
</evidence>
<dbReference type="Gene3D" id="3.20.20.140">
    <property type="entry name" value="Metal-dependent hydrolases"/>
    <property type="match status" value="1"/>
</dbReference>
<sequence>MTNEWKLINASLPLRDEAHLYTLTVRDGIWTEIAPQPAVAAVPDALPIDELSGSPANGSVVDLGGKVLLPGLVDAHMHLDKSFCLPQVGNVSGTLEEAVSNYSNAVPAFSKEEIKARIIRSALQAASFGTTAIRTHLDYHVRWGADVALRTIEAALEAQAELKPYVKLELFPLAPMFRFAEGHLDILEETLRMGVTGVGTAAHMSATAEADIDQLFKFAEKYDMPLDFHTDESDDPAKRTVSHIAKRTIDYGWSGRVTVDHLCSLAAMNDMDAGTLIEQMAAAELHAVTLPGANLYLQGRRDSFPVRRGVTRVKDLLAAGITLATASDNIHDPFHPFGRGDLLQIGLITAYAAHMGRPADLRTILRMITEIPATILGLQGYGVELGHDADFVIFDGSTPEELFTMVPERRWVFRGGGWLKLPAKRTGFQLPELDRKWAAAADKLAFGTPAAAARA</sequence>
<organism evidence="2 3">
    <name type="scientific">Paenibacillus glycinis</name>
    <dbReference type="NCBI Taxonomy" id="2697035"/>
    <lineage>
        <taxon>Bacteria</taxon>
        <taxon>Bacillati</taxon>
        <taxon>Bacillota</taxon>
        <taxon>Bacilli</taxon>
        <taxon>Bacillales</taxon>
        <taxon>Paenibacillaceae</taxon>
        <taxon>Paenibacillus</taxon>
    </lineage>
</organism>
<dbReference type="Gene3D" id="2.30.40.10">
    <property type="entry name" value="Urease, subunit C, domain 1"/>
    <property type="match status" value="1"/>
</dbReference>
<dbReference type="PANTHER" id="PTHR32027">
    <property type="entry name" value="CYTOSINE DEAMINASE"/>
    <property type="match status" value="1"/>
</dbReference>
<dbReference type="CDD" id="cd01293">
    <property type="entry name" value="Bact_CD"/>
    <property type="match status" value="1"/>
</dbReference>
<comment type="caution">
    <text evidence="2">The sequence shown here is derived from an EMBL/GenBank/DDBJ whole genome shotgun (WGS) entry which is preliminary data.</text>
</comment>
<evidence type="ECO:0000313" key="2">
    <source>
        <dbReference type="EMBL" id="NBD23833.1"/>
    </source>
</evidence>
<feature type="domain" description="Amidohydrolase 3" evidence="1">
    <location>
        <begin position="89"/>
        <end position="410"/>
    </location>
</feature>
<dbReference type="Proteomes" id="UP000665561">
    <property type="component" value="Unassembled WGS sequence"/>
</dbReference>
<gene>
    <name evidence="2" type="ORF">GT019_08115</name>
</gene>
<dbReference type="InterPro" id="IPR011059">
    <property type="entry name" value="Metal-dep_hydrolase_composite"/>
</dbReference>
<name>A0ABW9XMH8_9BACL</name>
<reference evidence="2 3" key="1">
    <citation type="submission" date="2020-01" db="EMBL/GenBank/DDBJ databases">
        <title>Paenibacillus soybeanensis sp. nov. isolated from the nodules of soybean (Glycine max(L.) Merr).</title>
        <authorList>
            <person name="Wang H."/>
        </authorList>
    </citation>
    <scope>NUCLEOTIDE SEQUENCE [LARGE SCALE GENOMIC DNA]</scope>
    <source>
        <strain evidence="2 3">T1</strain>
    </source>
</reference>
<dbReference type="InterPro" id="IPR032466">
    <property type="entry name" value="Metal_Hydrolase"/>
</dbReference>
<dbReference type="SUPFAM" id="SSF51556">
    <property type="entry name" value="Metallo-dependent hydrolases"/>
    <property type="match status" value="1"/>
</dbReference>
<dbReference type="EMBL" id="JAAAMV010000003">
    <property type="protein sequence ID" value="NBD23833.1"/>
    <property type="molecule type" value="Genomic_DNA"/>
</dbReference>
<dbReference type="PANTHER" id="PTHR32027:SF9">
    <property type="entry name" value="BLL3847 PROTEIN"/>
    <property type="match status" value="1"/>
</dbReference>
<dbReference type="InterPro" id="IPR052349">
    <property type="entry name" value="Metallo-hydrolase_Enzymes"/>
</dbReference>
<keyword evidence="3" id="KW-1185">Reference proteome</keyword>
<proteinExistence type="predicted"/>
<dbReference type="Pfam" id="PF07969">
    <property type="entry name" value="Amidohydro_3"/>
    <property type="match status" value="1"/>
</dbReference>
<protein>
    <submittedName>
        <fullName evidence="2">Amidohydrolase family protein</fullName>
    </submittedName>
</protein>